<reference evidence="2" key="1">
    <citation type="journal article" date="2014" name="Front. Microbiol.">
        <title>High frequency of phylogenetically diverse reductive dehalogenase-homologous genes in deep subseafloor sedimentary metagenomes.</title>
        <authorList>
            <person name="Kawai M."/>
            <person name="Futagami T."/>
            <person name="Toyoda A."/>
            <person name="Takaki Y."/>
            <person name="Nishi S."/>
            <person name="Hori S."/>
            <person name="Arai W."/>
            <person name="Tsubouchi T."/>
            <person name="Morono Y."/>
            <person name="Uchiyama I."/>
            <person name="Ito T."/>
            <person name="Fujiyama A."/>
            <person name="Inagaki F."/>
            <person name="Takami H."/>
        </authorList>
    </citation>
    <scope>NUCLEOTIDE SEQUENCE</scope>
    <source>
        <strain evidence="2">Expedition CK06-06</strain>
    </source>
</reference>
<comment type="caution">
    <text evidence="2">The sequence shown here is derived from an EMBL/GenBank/DDBJ whole genome shotgun (WGS) entry which is preliminary data.</text>
</comment>
<proteinExistence type="predicted"/>
<feature type="non-terminal residue" evidence="2">
    <location>
        <position position="1"/>
    </location>
</feature>
<gene>
    <name evidence="2" type="ORF">S06H3_21113</name>
</gene>
<feature type="region of interest" description="Disordered" evidence="1">
    <location>
        <begin position="83"/>
        <end position="104"/>
    </location>
</feature>
<sequence>DLISAEIKDFLEQLRVTRNRLMHGFFLDGATDLQTNDGRENVEAELQRMKALLEKGQQLFEDVLDTYLKDFGIDADTIRREVLEKHEDAEPPAGGDALARAPHL</sequence>
<protein>
    <submittedName>
        <fullName evidence="2">Uncharacterized protein</fullName>
    </submittedName>
</protein>
<accession>X1MAQ1</accession>
<dbReference type="EMBL" id="BARV01011036">
    <property type="protein sequence ID" value="GAI03439.1"/>
    <property type="molecule type" value="Genomic_DNA"/>
</dbReference>
<name>X1MAQ1_9ZZZZ</name>
<evidence type="ECO:0000313" key="2">
    <source>
        <dbReference type="EMBL" id="GAI03439.1"/>
    </source>
</evidence>
<evidence type="ECO:0000256" key="1">
    <source>
        <dbReference type="SAM" id="MobiDB-lite"/>
    </source>
</evidence>
<dbReference type="AlphaFoldDB" id="X1MAQ1"/>
<organism evidence="2">
    <name type="scientific">marine sediment metagenome</name>
    <dbReference type="NCBI Taxonomy" id="412755"/>
    <lineage>
        <taxon>unclassified sequences</taxon>
        <taxon>metagenomes</taxon>
        <taxon>ecological metagenomes</taxon>
    </lineage>
</organism>